<dbReference type="GO" id="GO:0003677">
    <property type="term" value="F:DNA binding"/>
    <property type="evidence" value="ECO:0007669"/>
    <property type="project" value="InterPro"/>
</dbReference>
<name>A0A1Z3UC45_BREVE</name>
<dbReference type="AlphaFoldDB" id="A0A1Z3UC45"/>
<dbReference type="InterPro" id="IPR010982">
    <property type="entry name" value="Lambda_DNA-bd_dom_sf"/>
</dbReference>
<evidence type="ECO:0000313" key="4">
    <source>
        <dbReference type="Proteomes" id="UP000197050"/>
    </source>
</evidence>
<dbReference type="Pfam" id="PF01381">
    <property type="entry name" value="HTH_3"/>
    <property type="match status" value="1"/>
</dbReference>
<sequence length="94" mass="10445">MNVAFSEPHRELVRRLVEARIAAGLSQRQLAERLGVDHSWIGKFESERVRLNVIQFLKLADALNIDAGRLLVGLGELSKIPMVATRVGEPKSAE</sequence>
<evidence type="ECO:0000313" key="2">
    <source>
        <dbReference type="EMBL" id="ASE40815.1"/>
    </source>
</evidence>
<organism evidence="2 4">
    <name type="scientific">Brevundimonas vesicularis</name>
    <name type="common">Pseudomonas vesicularis</name>
    <dbReference type="NCBI Taxonomy" id="41276"/>
    <lineage>
        <taxon>Bacteria</taxon>
        <taxon>Pseudomonadati</taxon>
        <taxon>Pseudomonadota</taxon>
        <taxon>Alphaproteobacteria</taxon>
        <taxon>Caulobacterales</taxon>
        <taxon>Caulobacteraceae</taxon>
        <taxon>Brevundimonas</taxon>
    </lineage>
</organism>
<reference evidence="3" key="3">
    <citation type="submission" date="2022-06" db="EMBL/GenBank/DDBJ databases">
        <authorList>
            <person name="Hesketh-Best P.J."/>
            <person name="Koch M.J."/>
        </authorList>
    </citation>
    <scope>NUCLEOTIDE SEQUENCE</scope>
    <source>
        <strain evidence="3">PC206-O</strain>
    </source>
</reference>
<reference evidence="2" key="2">
    <citation type="submission" date="2017-12" db="EMBL/GenBank/DDBJ databases">
        <title>FDA dAtabase for Regulatory Grade micrObial Sequences (FDA-ARGOS): Supporting development and validation of Infectious Disease Dx tests.</title>
        <authorList>
            <person name="Campos J."/>
            <person name="Goldberg B."/>
            <person name="Tallon L."/>
            <person name="Sadzewicz L."/>
            <person name="Sengamalay N."/>
            <person name="Ott S."/>
            <person name="Godinez A."/>
            <person name="Nagaraj S."/>
            <person name="Vavikolanu K."/>
            <person name="Vyas G."/>
            <person name="Nadendla S."/>
            <person name="Aluvathingal J."/>
            <person name="Geyer C."/>
            <person name="Nandy P."/>
            <person name="Hobson J."/>
            <person name="Sichtig H."/>
        </authorList>
    </citation>
    <scope>NUCLEOTIDE SEQUENCE</scope>
    <source>
        <strain evidence="2">FDAARGOS_289</strain>
    </source>
</reference>
<reference evidence="3 5" key="4">
    <citation type="journal article" date="2023" name="FEMS Microbes">
        <title>Whole genomes of deep-sea sponge-associated bacteria exhibit high novel natural product potential.</title>
        <authorList>
            <person name="Hesketh-Best P.J."/>
            <person name="January G.G."/>
            <person name="Koch M.J."/>
            <person name="Warburton P.J."/>
            <person name="Howell K.L."/>
            <person name="Upton M."/>
        </authorList>
    </citation>
    <scope>NUCLEOTIDE SEQUENCE [LARGE SCALE GENOMIC DNA]</scope>
    <source>
        <strain evidence="3 5">PC206-O</strain>
    </source>
</reference>
<dbReference type="EMBL" id="CP022048">
    <property type="protein sequence ID" value="ASE40815.1"/>
    <property type="molecule type" value="Genomic_DNA"/>
</dbReference>
<reference evidence="4" key="1">
    <citation type="submission" date="2017-06" db="EMBL/GenBank/DDBJ databases">
        <title>FDA dAtabase for Regulatory Grade micrObial Sequences (FDA-ARGOS): Supporting development and validation of Infectious Disease Dx tests.</title>
        <authorList>
            <person name="Minogue T."/>
            <person name="Wolcott M."/>
            <person name="Wasieloski L."/>
            <person name="Aguilar W."/>
            <person name="Moore D."/>
            <person name="Tallon L."/>
            <person name="Sadzewicz L."/>
            <person name="Sengamalay N."/>
            <person name="Ott S."/>
            <person name="Godinez A."/>
            <person name="Nagaraj S."/>
            <person name="Nadendla S."/>
            <person name="Geyer C."/>
            <person name="Sichtig H."/>
        </authorList>
    </citation>
    <scope>NUCLEOTIDE SEQUENCE [LARGE SCALE GENOMIC DNA]</scope>
    <source>
        <strain evidence="4">FDAARGOS_289</strain>
    </source>
</reference>
<dbReference type="Gene3D" id="1.10.260.40">
    <property type="entry name" value="lambda repressor-like DNA-binding domains"/>
    <property type="match status" value="1"/>
</dbReference>
<dbReference type="KEGG" id="bvc:CEP68_15710"/>
<dbReference type="Proteomes" id="UP001272940">
    <property type="component" value="Unassembled WGS sequence"/>
</dbReference>
<dbReference type="CDD" id="cd00093">
    <property type="entry name" value="HTH_XRE"/>
    <property type="match status" value="1"/>
</dbReference>
<dbReference type="GeneID" id="34013830"/>
<keyword evidence="5" id="KW-1185">Reference proteome</keyword>
<dbReference type="Proteomes" id="UP000197050">
    <property type="component" value="Chromosome"/>
</dbReference>
<proteinExistence type="predicted"/>
<dbReference type="PROSITE" id="PS50943">
    <property type="entry name" value="HTH_CROC1"/>
    <property type="match status" value="1"/>
</dbReference>
<dbReference type="InterPro" id="IPR001387">
    <property type="entry name" value="Cro/C1-type_HTH"/>
</dbReference>
<evidence type="ECO:0000313" key="3">
    <source>
        <dbReference type="EMBL" id="MDX2335721.1"/>
    </source>
</evidence>
<dbReference type="SMART" id="SM00530">
    <property type="entry name" value="HTH_XRE"/>
    <property type="match status" value="1"/>
</dbReference>
<dbReference type="EMBL" id="JAMYEC010000007">
    <property type="protein sequence ID" value="MDX2335721.1"/>
    <property type="molecule type" value="Genomic_DNA"/>
</dbReference>
<evidence type="ECO:0000259" key="1">
    <source>
        <dbReference type="PROSITE" id="PS50943"/>
    </source>
</evidence>
<gene>
    <name evidence="2" type="ORF">CEP68_15710</name>
    <name evidence="3" type="ORF">NJD11_12345</name>
</gene>
<dbReference type="SUPFAM" id="SSF47413">
    <property type="entry name" value="lambda repressor-like DNA-binding domains"/>
    <property type="match status" value="1"/>
</dbReference>
<dbReference type="RefSeq" id="WP_088582834.1">
    <property type="nucleotide sequence ID" value="NZ_CP022048.2"/>
</dbReference>
<feature type="domain" description="HTH cro/C1-type" evidence="1">
    <location>
        <begin position="16"/>
        <end position="70"/>
    </location>
</feature>
<protein>
    <submittedName>
        <fullName evidence="3">Helix-turn-helix domain-containing protein</fullName>
    </submittedName>
    <submittedName>
        <fullName evidence="2">XRE family transcriptional regulator</fullName>
    </submittedName>
</protein>
<evidence type="ECO:0000313" key="5">
    <source>
        <dbReference type="Proteomes" id="UP001272940"/>
    </source>
</evidence>
<accession>A0A1Z3UC45</accession>